<evidence type="ECO:0000313" key="3">
    <source>
        <dbReference type="Proteomes" id="UP001642520"/>
    </source>
</evidence>
<feature type="compositionally biased region" description="Basic and acidic residues" evidence="1">
    <location>
        <begin position="83"/>
        <end position="93"/>
    </location>
</feature>
<accession>A0ABP1N7J1</accession>
<reference evidence="2 3" key="1">
    <citation type="submission" date="2024-08" db="EMBL/GenBank/DDBJ databases">
        <authorList>
            <person name="Will J Nash"/>
            <person name="Angela Man"/>
            <person name="Seanna McTaggart"/>
            <person name="Kendall Baker"/>
            <person name="Tom Barker"/>
            <person name="Leah Catchpole"/>
            <person name="Alex Durrant"/>
            <person name="Karim Gharbi"/>
            <person name="Naomi Irish"/>
            <person name="Gemy Kaithakottil"/>
            <person name="Debby Ku"/>
            <person name="Aaliyah Providence"/>
            <person name="Felix Shaw"/>
            <person name="David Swarbreck"/>
            <person name="Chris Watkins"/>
            <person name="Ann M. McCartney"/>
            <person name="Giulio Formenti"/>
            <person name="Alice Mouton"/>
            <person name="Noel Vella"/>
            <person name="Bjorn M von Reumont"/>
            <person name="Adriana Vella"/>
            <person name="Wilfried Haerty"/>
        </authorList>
    </citation>
    <scope>NUCLEOTIDE SEQUENCE [LARGE SCALE GENOMIC DNA]</scope>
</reference>
<feature type="region of interest" description="Disordered" evidence="1">
    <location>
        <begin position="43"/>
        <end position="93"/>
    </location>
</feature>
<proteinExistence type="predicted"/>
<dbReference type="Proteomes" id="UP001642520">
    <property type="component" value="Unassembled WGS sequence"/>
</dbReference>
<keyword evidence="3" id="KW-1185">Reference proteome</keyword>
<evidence type="ECO:0000313" key="2">
    <source>
        <dbReference type="EMBL" id="CAL7935628.1"/>
    </source>
</evidence>
<feature type="compositionally biased region" description="Basic and acidic residues" evidence="1">
    <location>
        <begin position="66"/>
        <end position="75"/>
    </location>
</feature>
<comment type="caution">
    <text evidence="2">The sequence shown here is derived from an EMBL/GenBank/DDBJ whole genome shotgun (WGS) entry which is preliminary data.</text>
</comment>
<organism evidence="2 3">
    <name type="scientific">Xylocopa violacea</name>
    <name type="common">Violet carpenter bee</name>
    <name type="synonym">Apis violacea</name>
    <dbReference type="NCBI Taxonomy" id="135666"/>
    <lineage>
        <taxon>Eukaryota</taxon>
        <taxon>Metazoa</taxon>
        <taxon>Ecdysozoa</taxon>
        <taxon>Arthropoda</taxon>
        <taxon>Hexapoda</taxon>
        <taxon>Insecta</taxon>
        <taxon>Pterygota</taxon>
        <taxon>Neoptera</taxon>
        <taxon>Endopterygota</taxon>
        <taxon>Hymenoptera</taxon>
        <taxon>Apocrita</taxon>
        <taxon>Aculeata</taxon>
        <taxon>Apoidea</taxon>
        <taxon>Anthophila</taxon>
        <taxon>Apidae</taxon>
        <taxon>Xylocopa</taxon>
        <taxon>Xylocopa</taxon>
    </lineage>
</organism>
<gene>
    <name evidence="2" type="ORF">XYLVIOL_LOCUS1715</name>
</gene>
<evidence type="ECO:0000256" key="1">
    <source>
        <dbReference type="SAM" id="MobiDB-lite"/>
    </source>
</evidence>
<protein>
    <submittedName>
        <fullName evidence="2">Uncharacterized protein</fullName>
    </submittedName>
</protein>
<dbReference type="EMBL" id="CAXAJV020001284">
    <property type="protein sequence ID" value="CAL7935628.1"/>
    <property type="molecule type" value="Genomic_DNA"/>
</dbReference>
<sequence length="93" mass="10783">MNSARELKHGKSAFGTEHVFSQHNEFEAVRNSEIVKTSVVYGRLGTAAGKGGNSTQRKTNRRDKRVQREQEEERARKAKQKRKEKEKERERKG</sequence>
<name>A0ABP1N7J1_XYLVO</name>